<comment type="caution">
    <text evidence="3">The sequence shown here is derived from an EMBL/GenBank/DDBJ whole genome shotgun (WGS) entry which is preliminary data.</text>
</comment>
<name>A0A9Q1CN59_HOLLE</name>
<proteinExistence type="predicted"/>
<evidence type="ECO:0000259" key="1">
    <source>
        <dbReference type="PROSITE" id="PS50835"/>
    </source>
</evidence>
<gene>
    <name evidence="3" type="ORF">HOLleu_00523</name>
</gene>
<dbReference type="PANTHER" id="PTHR46312:SF2">
    <property type="entry name" value="NUCLEOTIDE-BINDING OLIGOMERIZATION DOMAIN-CONTAINING PROTEIN 2-LIKE"/>
    <property type="match status" value="1"/>
</dbReference>
<feature type="domain" description="Ig-like" evidence="1">
    <location>
        <begin position="336"/>
        <end position="416"/>
    </location>
</feature>
<dbReference type="AlphaFoldDB" id="A0A9Q1CN59"/>
<dbReference type="PROSITE" id="PS50837">
    <property type="entry name" value="NACHT"/>
    <property type="match status" value="1"/>
</dbReference>
<accession>A0A9Q1CN59</accession>
<dbReference type="Gene3D" id="3.40.50.300">
    <property type="entry name" value="P-loop containing nucleotide triphosphate hydrolases"/>
    <property type="match status" value="1"/>
</dbReference>
<dbReference type="InterPro" id="IPR007111">
    <property type="entry name" value="NACHT_NTPase"/>
</dbReference>
<dbReference type="InterPro" id="IPR036179">
    <property type="entry name" value="Ig-like_dom_sf"/>
</dbReference>
<protein>
    <submittedName>
        <fullName evidence="3">NLR family CARD domain-containing protein 4</fullName>
    </submittedName>
</protein>
<dbReference type="InterPro" id="IPR007110">
    <property type="entry name" value="Ig-like_dom"/>
</dbReference>
<dbReference type="PANTHER" id="PTHR46312">
    <property type="entry name" value="NACHT DOMAIN-CONTAINING PROTEIN"/>
    <property type="match status" value="1"/>
</dbReference>
<dbReference type="Proteomes" id="UP001152320">
    <property type="component" value="Chromosome 1"/>
</dbReference>
<dbReference type="SUPFAM" id="SSF52540">
    <property type="entry name" value="P-loop containing nucleoside triphosphate hydrolases"/>
    <property type="match status" value="1"/>
</dbReference>
<organism evidence="3 4">
    <name type="scientific">Holothuria leucospilota</name>
    <name type="common">Black long sea cucumber</name>
    <name type="synonym">Mertensiothuria leucospilota</name>
    <dbReference type="NCBI Taxonomy" id="206669"/>
    <lineage>
        <taxon>Eukaryota</taxon>
        <taxon>Metazoa</taxon>
        <taxon>Echinodermata</taxon>
        <taxon>Eleutherozoa</taxon>
        <taxon>Echinozoa</taxon>
        <taxon>Holothuroidea</taxon>
        <taxon>Aspidochirotacea</taxon>
        <taxon>Aspidochirotida</taxon>
        <taxon>Holothuriidae</taxon>
        <taxon>Holothuria</taxon>
    </lineage>
</organism>
<dbReference type="EMBL" id="JAIZAY010000001">
    <property type="protein sequence ID" value="KAJ8048273.1"/>
    <property type="molecule type" value="Genomic_DNA"/>
</dbReference>
<keyword evidence="4" id="KW-1185">Reference proteome</keyword>
<evidence type="ECO:0000259" key="2">
    <source>
        <dbReference type="PROSITE" id="PS50837"/>
    </source>
</evidence>
<dbReference type="InterPro" id="IPR027417">
    <property type="entry name" value="P-loop_NTPase"/>
</dbReference>
<evidence type="ECO:0000313" key="4">
    <source>
        <dbReference type="Proteomes" id="UP001152320"/>
    </source>
</evidence>
<dbReference type="PROSITE" id="PS50835">
    <property type="entry name" value="IG_LIKE"/>
    <property type="match status" value="1"/>
</dbReference>
<feature type="domain" description="NACHT" evidence="2">
    <location>
        <begin position="493"/>
        <end position="617"/>
    </location>
</feature>
<reference evidence="3" key="1">
    <citation type="submission" date="2021-10" db="EMBL/GenBank/DDBJ databases">
        <title>Tropical sea cucumber genome reveals ecological adaptation and Cuvierian tubules defense mechanism.</title>
        <authorList>
            <person name="Chen T."/>
        </authorList>
    </citation>
    <scope>NUCLEOTIDE SEQUENCE</scope>
    <source>
        <strain evidence="3">Nanhai2018</strain>
        <tissue evidence="3">Muscle</tissue>
    </source>
</reference>
<dbReference type="Pfam" id="PF05729">
    <property type="entry name" value="NACHT"/>
    <property type="match status" value="1"/>
</dbReference>
<dbReference type="OrthoDB" id="427518at2759"/>
<evidence type="ECO:0000313" key="3">
    <source>
        <dbReference type="EMBL" id="KAJ8048273.1"/>
    </source>
</evidence>
<sequence length="930" mass="106165">MSGTIECTFEGNFFGVLWYNSTDFAIKEPTVTLFGTQKGGTGFHSGEFNVHFNGSLVINNVTLFHEHSFYVSKFTSQDEDPISISVEVIVTVKSPTSFPVINFCHERNICLTSIPPQSTINCTVSNSRPPVTLIWLIRTSLGDKLVATENYKKQNGQLYSTYIITSDAFLYSSGISLLVCKTNNTFGVIEKDESSILVQNINYDLTVSPLITKYLIFNSTMELLCNKTEISFLVWKKSSAFGHYYHDILYAIFVKEFATNVYLHSYVMGNDGSLIVSRVGLEHEGFYSCLHGDGTSDGMTNYRVHVYVSPSPLHPIVDGCNRRQHCVLEIKEEGNLTCSVSGIRPEIQLEWKADDSSETIKFIDHNLTVIENGESFDVTLISRYRVSTDDLPGRVTITCKTAGPGSELFNGETSVTLLLSAKKRRQLLNQMKRKYENLYQGVRPVPFLRDKLVSVNTLFVDTDMVYFSSDGRDTGNILHSYQDLLDGTKIKSRRLILEGEPGYGKSTLILQLAYDWCNKVKESPMCMVDVFVLLRLRQLSGVQSIFKAIQQFILPKDSSLDEEDIRLILCGSSSVMIVLDGFDEYPDKDVDTESDFKAIIMRNMFQTCKVILTTRTNCLPKEFAPQTERIMLSGFNKRARRQYIRKTVVEKDDIDDEQLETQLERNPVLSDLCQVPLFFVMYTHIFYDKKEINFNSVTNFFEYIITCCHSHMENKMGDLNTAQYDFFATKHEELDKLALEGLAGADHNLSWRKDDLYERLGATFFDKYIRVGILVEEDISMSDLLRKSTKIKFYHKLFCEWYAAHELSREIRRVEKAGIDVERVETQSKNVRELLDKFDPFDVQYLLRFTCGLSSNAGRTIIQYLNERAYSDRILILCILECGDENETVIKVVKRLCMDGIVISNGNTALLKRSKIHLLEMASINKVRKN</sequence>
<dbReference type="SUPFAM" id="SSF48726">
    <property type="entry name" value="Immunoglobulin"/>
    <property type="match status" value="2"/>
</dbReference>